<evidence type="ECO:0000256" key="1">
    <source>
        <dbReference type="SAM" id="MobiDB-lite"/>
    </source>
</evidence>
<dbReference type="RefSeq" id="WP_404746999.1">
    <property type="nucleotide sequence ID" value="NZ_JBJDQH010000007.1"/>
</dbReference>
<feature type="region of interest" description="Disordered" evidence="1">
    <location>
        <begin position="74"/>
        <end position="95"/>
    </location>
</feature>
<protein>
    <submittedName>
        <fullName evidence="2">DUF4440 domain-containing protein</fullName>
    </submittedName>
</protein>
<accession>A0ABW8LPD4</accession>
<evidence type="ECO:0000313" key="3">
    <source>
        <dbReference type="Proteomes" id="UP001620295"/>
    </source>
</evidence>
<keyword evidence="3" id="KW-1185">Reference proteome</keyword>
<comment type="caution">
    <text evidence="2">The sequence shown here is derived from an EMBL/GenBank/DDBJ whole genome shotgun (WGS) entry which is preliminary data.</text>
</comment>
<organism evidence="2 3">
    <name type="scientific">Streptomyces milbemycinicus</name>
    <dbReference type="NCBI Taxonomy" id="476552"/>
    <lineage>
        <taxon>Bacteria</taxon>
        <taxon>Bacillati</taxon>
        <taxon>Actinomycetota</taxon>
        <taxon>Actinomycetes</taxon>
        <taxon>Kitasatosporales</taxon>
        <taxon>Streptomycetaceae</taxon>
        <taxon>Streptomyces</taxon>
    </lineage>
</organism>
<gene>
    <name evidence="2" type="ORF">ACI2L5_22935</name>
</gene>
<sequence length="173" mass="18103">MPVSVPHGSLARPGASPVAAGAVWAVVTGMYEAYAAGDREAIDARLDPGATVWDSAAEPLLLGKADLDRLRDERPAAGDGARDGDGAGDAPEETGLDAYDPVIDVFGDLALVRYWLRVDFAPAPDGGRLRPELVRNTALLRNGGDGKGADSTWRIVHLHEDVRQPGGVPETTG</sequence>
<dbReference type="Proteomes" id="UP001620295">
    <property type="component" value="Unassembled WGS sequence"/>
</dbReference>
<dbReference type="EMBL" id="JBJDQH010000007">
    <property type="protein sequence ID" value="MFK4267767.1"/>
    <property type="molecule type" value="Genomic_DNA"/>
</dbReference>
<proteinExistence type="predicted"/>
<dbReference type="Gene3D" id="3.10.450.50">
    <property type="match status" value="1"/>
</dbReference>
<dbReference type="InterPro" id="IPR032710">
    <property type="entry name" value="NTF2-like_dom_sf"/>
</dbReference>
<name>A0ABW8LPD4_9ACTN</name>
<dbReference type="SUPFAM" id="SSF54427">
    <property type="entry name" value="NTF2-like"/>
    <property type="match status" value="1"/>
</dbReference>
<reference evidence="2 3" key="1">
    <citation type="submission" date="2024-11" db="EMBL/GenBank/DDBJ databases">
        <title>The Natural Products Discovery Center: Release of the First 8490 Sequenced Strains for Exploring Actinobacteria Biosynthetic Diversity.</title>
        <authorList>
            <person name="Kalkreuter E."/>
            <person name="Kautsar S.A."/>
            <person name="Yang D."/>
            <person name="Bader C.D."/>
            <person name="Teijaro C.N."/>
            <person name="Fluegel L."/>
            <person name="Davis C.M."/>
            <person name="Simpson J.R."/>
            <person name="Lauterbach L."/>
            <person name="Steele A.D."/>
            <person name="Gui C."/>
            <person name="Meng S."/>
            <person name="Li G."/>
            <person name="Viehrig K."/>
            <person name="Ye F."/>
            <person name="Su P."/>
            <person name="Kiefer A.F."/>
            <person name="Nichols A."/>
            <person name="Cepeda A.J."/>
            <person name="Yan W."/>
            <person name="Fan B."/>
            <person name="Jiang Y."/>
            <person name="Adhikari A."/>
            <person name="Zheng C.-J."/>
            <person name="Schuster L."/>
            <person name="Cowan T.M."/>
            <person name="Smanski M.J."/>
            <person name="Chevrette M.G."/>
            <person name="De Carvalho L.P.S."/>
            <person name="Shen B."/>
        </authorList>
    </citation>
    <scope>NUCLEOTIDE SEQUENCE [LARGE SCALE GENOMIC DNA]</scope>
    <source>
        <strain evidence="2 3">NPDC020863</strain>
    </source>
</reference>
<feature type="compositionally biased region" description="Basic and acidic residues" evidence="1">
    <location>
        <begin position="74"/>
        <end position="85"/>
    </location>
</feature>
<evidence type="ECO:0000313" key="2">
    <source>
        <dbReference type="EMBL" id="MFK4267767.1"/>
    </source>
</evidence>